<comment type="caution">
    <text evidence="1">The sequence shown here is derived from an EMBL/GenBank/DDBJ whole genome shotgun (WGS) entry which is preliminary data.</text>
</comment>
<organism evidence="1 2">
    <name type="scientific">Panicum virgatum</name>
    <name type="common">Blackwell switchgrass</name>
    <dbReference type="NCBI Taxonomy" id="38727"/>
    <lineage>
        <taxon>Eukaryota</taxon>
        <taxon>Viridiplantae</taxon>
        <taxon>Streptophyta</taxon>
        <taxon>Embryophyta</taxon>
        <taxon>Tracheophyta</taxon>
        <taxon>Spermatophyta</taxon>
        <taxon>Magnoliopsida</taxon>
        <taxon>Liliopsida</taxon>
        <taxon>Poales</taxon>
        <taxon>Poaceae</taxon>
        <taxon>PACMAD clade</taxon>
        <taxon>Panicoideae</taxon>
        <taxon>Panicodae</taxon>
        <taxon>Paniceae</taxon>
        <taxon>Panicinae</taxon>
        <taxon>Panicum</taxon>
        <taxon>Panicum sect. Hiantes</taxon>
    </lineage>
</organism>
<accession>A0A8T0TB43</accession>
<evidence type="ECO:0000313" key="1">
    <source>
        <dbReference type="EMBL" id="KAG2606455.1"/>
    </source>
</evidence>
<dbReference type="Proteomes" id="UP000823388">
    <property type="component" value="Chromosome 4N"/>
</dbReference>
<dbReference type="EMBL" id="CM029044">
    <property type="protein sequence ID" value="KAG2606455.1"/>
    <property type="molecule type" value="Genomic_DNA"/>
</dbReference>
<name>A0A8T0TB43_PANVG</name>
<keyword evidence="2" id="KW-1185">Reference proteome</keyword>
<dbReference type="EMBL" id="CM029044">
    <property type="protein sequence ID" value="KAG2606454.1"/>
    <property type="molecule type" value="Genomic_DNA"/>
</dbReference>
<gene>
    <name evidence="1" type="ORF">PVAP13_4NG210532</name>
</gene>
<proteinExistence type="predicted"/>
<sequence>MSLCQASAFADTYWLSFFSVLTSPSRPPFSIASSPLPSRISHVSHPLCAARPSLSPRSRPNPAPPLPASTIAAIAAPFVTGPHLASAVAGIHGSTSSSTAAGMASVPRWHHARKIRPPGLPGNRVQLM</sequence>
<dbReference type="AlphaFoldDB" id="A0A8T0TB43"/>
<evidence type="ECO:0000313" key="2">
    <source>
        <dbReference type="Proteomes" id="UP000823388"/>
    </source>
</evidence>
<reference evidence="1" key="1">
    <citation type="submission" date="2020-05" db="EMBL/GenBank/DDBJ databases">
        <title>WGS assembly of Panicum virgatum.</title>
        <authorList>
            <person name="Lovell J.T."/>
            <person name="Jenkins J."/>
            <person name="Shu S."/>
            <person name="Juenger T.E."/>
            <person name="Schmutz J."/>
        </authorList>
    </citation>
    <scope>NUCLEOTIDE SEQUENCE</scope>
    <source>
        <strain evidence="1">AP13</strain>
    </source>
</reference>
<protein>
    <submittedName>
        <fullName evidence="1">Uncharacterized protein</fullName>
    </submittedName>
</protein>